<dbReference type="EMBL" id="BDGG01000002">
    <property type="protein sequence ID" value="GAU94020.1"/>
    <property type="molecule type" value="Genomic_DNA"/>
</dbReference>
<evidence type="ECO:0000313" key="1">
    <source>
        <dbReference type="EMBL" id="GAU94020.1"/>
    </source>
</evidence>
<comment type="caution">
    <text evidence="1">The sequence shown here is derived from an EMBL/GenBank/DDBJ whole genome shotgun (WGS) entry which is preliminary data.</text>
</comment>
<proteinExistence type="predicted"/>
<dbReference type="OrthoDB" id="265717at2759"/>
<organism evidence="1 2">
    <name type="scientific">Ramazzottius varieornatus</name>
    <name type="common">Water bear</name>
    <name type="synonym">Tardigrade</name>
    <dbReference type="NCBI Taxonomy" id="947166"/>
    <lineage>
        <taxon>Eukaryota</taxon>
        <taxon>Metazoa</taxon>
        <taxon>Ecdysozoa</taxon>
        <taxon>Tardigrada</taxon>
        <taxon>Eutardigrada</taxon>
        <taxon>Parachela</taxon>
        <taxon>Hypsibioidea</taxon>
        <taxon>Ramazzottiidae</taxon>
        <taxon>Ramazzottius</taxon>
    </lineage>
</organism>
<accession>A0A1D1UZI4</accession>
<keyword evidence="2" id="KW-1185">Reference proteome</keyword>
<evidence type="ECO:0000313" key="2">
    <source>
        <dbReference type="Proteomes" id="UP000186922"/>
    </source>
</evidence>
<reference evidence="1 2" key="1">
    <citation type="journal article" date="2016" name="Nat. Commun.">
        <title>Extremotolerant tardigrade genome and improved radiotolerance of human cultured cells by tardigrade-unique protein.</title>
        <authorList>
            <person name="Hashimoto T."/>
            <person name="Horikawa D.D."/>
            <person name="Saito Y."/>
            <person name="Kuwahara H."/>
            <person name="Kozuka-Hata H."/>
            <person name="Shin-I T."/>
            <person name="Minakuchi Y."/>
            <person name="Ohishi K."/>
            <person name="Motoyama A."/>
            <person name="Aizu T."/>
            <person name="Enomoto A."/>
            <person name="Kondo K."/>
            <person name="Tanaka S."/>
            <person name="Hara Y."/>
            <person name="Koshikawa S."/>
            <person name="Sagara H."/>
            <person name="Miura T."/>
            <person name="Yokobori S."/>
            <person name="Miyagawa K."/>
            <person name="Suzuki Y."/>
            <person name="Kubo T."/>
            <person name="Oyama M."/>
            <person name="Kohara Y."/>
            <person name="Fujiyama A."/>
            <person name="Arakawa K."/>
            <person name="Katayama T."/>
            <person name="Toyoda A."/>
            <person name="Kunieda T."/>
        </authorList>
    </citation>
    <scope>NUCLEOTIDE SEQUENCE [LARGE SCALE GENOMIC DNA]</scope>
    <source>
        <strain evidence="1 2">YOKOZUNA-1</strain>
    </source>
</reference>
<gene>
    <name evidence="1" type="primary">RvY_05868-1</name>
    <name evidence="1" type="synonym">RvY_05868.1</name>
    <name evidence="1" type="ORF">RvY_05868</name>
</gene>
<sequence>MLFCGKERQTKNWKEGHKHHCAMLGRLREHLEMSPQAFSTPMSEFELTRFTAALQLALMLLNKRQLNIPETHPGRDGKTPEEVFAAMKVSDYHRKQFGSWKQDFDPLVVPVALKITLSEAAKFAAEFGEIVLKMLYFSYTMNFGAGAGMYVEIPSVLERCDVNVGPVWLNRGTA</sequence>
<name>A0A1D1UZI4_RAMVA</name>
<dbReference type="AlphaFoldDB" id="A0A1D1UZI4"/>
<protein>
    <submittedName>
        <fullName evidence="1">Uncharacterized protein</fullName>
    </submittedName>
</protein>
<dbReference type="Proteomes" id="UP000186922">
    <property type="component" value="Unassembled WGS sequence"/>
</dbReference>